<keyword evidence="3 6" id="KW-0812">Transmembrane</keyword>
<dbReference type="PANTHER" id="PTHR21716:SF4">
    <property type="entry name" value="TRANSMEMBRANE PROTEIN 245"/>
    <property type="match status" value="1"/>
</dbReference>
<comment type="similarity">
    <text evidence="2">Belongs to the autoinducer-2 exporter (AI-2E) (TC 2.A.86) family.</text>
</comment>
<organism evidence="7 8">
    <name type="scientific">Leptospira semungkisensis</name>
    <dbReference type="NCBI Taxonomy" id="2484985"/>
    <lineage>
        <taxon>Bacteria</taxon>
        <taxon>Pseudomonadati</taxon>
        <taxon>Spirochaetota</taxon>
        <taxon>Spirochaetia</taxon>
        <taxon>Leptospirales</taxon>
        <taxon>Leptospiraceae</taxon>
        <taxon>Leptospira</taxon>
    </lineage>
</organism>
<feature type="transmembrane region" description="Helical" evidence="6">
    <location>
        <begin position="174"/>
        <end position="193"/>
    </location>
</feature>
<keyword evidence="4 6" id="KW-1133">Transmembrane helix</keyword>
<protein>
    <submittedName>
        <fullName evidence="7">AI-2E family transporter</fullName>
    </submittedName>
</protein>
<dbReference type="InterPro" id="IPR002549">
    <property type="entry name" value="AI-2E-like"/>
</dbReference>
<keyword evidence="5 6" id="KW-0472">Membrane</keyword>
<evidence type="ECO:0000256" key="2">
    <source>
        <dbReference type="ARBA" id="ARBA00009773"/>
    </source>
</evidence>
<dbReference type="Proteomes" id="UP000297453">
    <property type="component" value="Unassembled WGS sequence"/>
</dbReference>
<evidence type="ECO:0000256" key="5">
    <source>
        <dbReference type="ARBA" id="ARBA00023136"/>
    </source>
</evidence>
<dbReference type="OrthoDB" id="343317at2"/>
<feature type="transmembrane region" description="Helical" evidence="6">
    <location>
        <begin position="69"/>
        <end position="90"/>
    </location>
</feature>
<feature type="transmembrane region" description="Helical" evidence="6">
    <location>
        <begin position="328"/>
        <end position="361"/>
    </location>
</feature>
<comment type="subcellular location">
    <subcellularLocation>
        <location evidence="1">Membrane</location>
        <topology evidence="1">Multi-pass membrane protein</topology>
    </subcellularLocation>
</comment>
<feature type="transmembrane region" description="Helical" evidence="6">
    <location>
        <begin position="256"/>
        <end position="278"/>
    </location>
</feature>
<dbReference type="EMBL" id="RQEP01000019">
    <property type="protein sequence ID" value="TGJ99084.1"/>
    <property type="molecule type" value="Genomic_DNA"/>
</dbReference>
<proteinExistence type="inferred from homology"/>
<dbReference type="AlphaFoldDB" id="A0A4R9FLL8"/>
<gene>
    <name evidence="7" type="ORF">EHO59_14470</name>
</gene>
<evidence type="ECO:0000256" key="3">
    <source>
        <dbReference type="ARBA" id="ARBA00022692"/>
    </source>
</evidence>
<reference evidence="7" key="1">
    <citation type="journal article" date="2019" name="PLoS Negl. Trop. Dis.">
        <title>Revisiting the worldwide diversity of Leptospira species in the environment.</title>
        <authorList>
            <person name="Vincent A.T."/>
            <person name="Schiettekatte O."/>
            <person name="Bourhy P."/>
            <person name="Veyrier F.J."/>
            <person name="Picardeau M."/>
        </authorList>
    </citation>
    <scope>NUCLEOTIDE SEQUENCE [LARGE SCALE GENOMIC DNA]</scope>
    <source>
        <strain evidence="7">SSS9</strain>
    </source>
</reference>
<evidence type="ECO:0000256" key="6">
    <source>
        <dbReference type="SAM" id="Phobius"/>
    </source>
</evidence>
<keyword evidence="8" id="KW-1185">Reference proteome</keyword>
<evidence type="ECO:0000256" key="1">
    <source>
        <dbReference type="ARBA" id="ARBA00004141"/>
    </source>
</evidence>
<evidence type="ECO:0000256" key="4">
    <source>
        <dbReference type="ARBA" id="ARBA00022989"/>
    </source>
</evidence>
<evidence type="ECO:0000313" key="7">
    <source>
        <dbReference type="EMBL" id="TGJ99084.1"/>
    </source>
</evidence>
<dbReference type="GO" id="GO:0016020">
    <property type="term" value="C:membrane"/>
    <property type="evidence" value="ECO:0007669"/>
    <property type="project" value="UniProtKB-SubCell"/>
</dbReference>
<feature type="transmembrane region" description="Helical" evidence="6">
    <location>
        <begin position="15"/>
        <end position="48"/>
    </location>
</feature>
<name>A0A4R9FLL8_9LEPT</name>
<sequence length="371" mass="42088">MPDKDGMDATNRKIFNIVLGIFCLGAATLLFVVLRPYFYSALVALILYLATRKQYKQLRRLVGPRFESFAPWIMIGSVCMIVLLPSYFMIRTLIEESLSILFKIRISLSEDKIIDTMMNLNILTDLVTDNPFFWVKLPEIYGEFARNYIDILNLDSLYAVLSNASSFILGSIDLPAGIIMNLFFSVLLLFFFYQDGRKIERFILDNLPFSAEVEEQVGRKIAAAVQTVFKGNLIVSIMQGAGIYILLLFAKISNPFLYASLAAFFSLIPVIGTSVVWLPIGLYLMFIENNIIGASFFMIMGLTLYIVLENVVKPKMLDKKLRIHPLLIFLSLIGGIQEFGIMGLVLGPVAVTMVVILWDFWKLYRKDFFAS</sequence>
<accession>A0A4R9FLL8</accession>
<comment type="caution">
    <text evidence="7">The sequence shown here is derived from an EMBL/GenBank/DDBJ whole genome shotgun (WGS) entry which is preliminary data.</text>
</comment>
<dbReference type="Pfam" id="PF01594">
    <property type="entry name" value="AI-2E_transport"/>
    <property type="match status" value="1"/>
</dbReference>
<feature type="transmembrane region" description="Helical" evidence="6">
    <location>
        <begin position="290"/>
        <end position="308"/>
    </location>
</feature>
<dbReference type="PANTHER" id="PTHR21716">
    <property type="entry name" value="TRANSMEMBRANE PROTEIN"/>
    <property type="match status" value="1"/>
</dbReference>
<feature type="transmembrane region" description="Helical" evidence="6">
    <location>
        <begin position="229"/>
        <end position="250"/>
    </location>
</feature>
<dbReference type="RefSeq" id="WP_135589177.1">
    <property type="nucleotide sequence ID" value="NZ_RQEP01000019.1"/>
</dbReference>
<evidence type="ECO:0000313" key="8">
    <source>
        <dbReference type="Proteomes" id="UP000297453"/>
    </source>
</evidence>